<dbReference type="Proteomes" id="UP001188597">
    <property type="component" value="Unassembled WGS sequence"/>
</dbReference>
<reference evidence="4" key="1">
    <citation type="submission" date="2022-12" db="EMBL/GenBank/DDBJ databases">
        <title>Draft genome assemblies for two species of Escallonia (Escalloniales).</title>
        <authorList>
            <person name="Chanderbali A."/>
            <person name="Dervinis C."/>
            <person name="Anghel I."/>
            <person name="Soltis D."/>
            <person name="Soltis P."/>
            <person name="Zapata F."/>
        </authorList>
    </citation>
    <scope>NUCLEOTIDE SEQUENCE</scope>
    <source>
        <strain evidence="4">UCBG64.0493</strain>
        <tissue evidence="4">Leaf</tissue>
    </source>
</reference>
<keyword evidence="3" id="KW-0012">Acyltransferase</keyword>
<dbReference type="Pfam" id="PF02458">
    <property type="entry name" value="Transferase"/>
    <property type="match status" value="1"/>
</dbReference>
<evidence type="ECO:0000256" key="2">
    <source>
        <dbReference type="ARBA" id="ARBA00022679"/>
    </source>
</evidence>
<keyword evidence="2" id="KW-0808">Transferase</keyword>
<dbReference type="AlphaFoldDB" id="A0AA88X558"/>
<dbReference type="PANTHER" id="PTHR31623">
    <property type="entry name" value="F21J9.9"/>
    <property type="match status" value="1"/>
</dbReference>
<dbReference type="EMBL" id="JAVXUP010000075">
    <property type="protein sequence ID" value="KAK3039519.1"/>
    <property type="molecule type" value="Genomic_DNA"/>
</dbReference>
<comment type="similarity">
    <text evidence="1">Belongs to the plant acyltransferase family.</text>
</comment>
<keyword evidence="5" id="KW-1185">Reference proteome</keyword>
<dbReference type="GO" id="GO:0016746">
    <property type="term" value="F:acyltransferase activity"/>
    <property type="evidence" value="ECO:0007669"/>
    <property type="project" value="UniProtKB-KW"/>
</dbReference>
<name>A0AA88X558_9ASTE</name>
<organism evidence="4 5">
    <name type="scientific">Escallonia herrerae</name>
    <dbReference type="NCBI Taxonomy" id="1293975"/>
    <lineage>
        <taxon>Eukaryota</taxon>
        <taxon>Viridiplantae</taxon>
        <taxon>Streptophyta</taxon>
        <taxon>Embryophyta</taxon>
        <taxon>Tracheophyta</taxon>
        <taxon>Spermatophyta</taxon>
        <taxon>Magnoliopsida</taxon>
        <taxon>eudicotyledons</taxon>
        <taxon>Gunneridae</taxon>
        <taxon>Pentapetalae</taxon>
        <taxon>asterids</taxon>
        <taxon>campanulids</taxon>
        <taxon>Escalloniales</taxon>
        <taxon>Escalloniaceae</taxon>
        <taxon>Escallonia</taxon>
    </lineage>
</organism>
<protein>
    <submittedName>
        <fullName evidence="4">Uncharacterized protein</fullName>
    </submittedName>
</protein>
<evidence type="ECO:0000313" key="5">
    <source>
        <dbReference type="Proteomes" id="UP001188597"/>
    </source>
</evidence>
<evidence type="ECO:0000313" key="4">
    <source>
        <dbReference type="EMBL" id="KAK3039519.1"/>
    </source>
</evidence>
<dbReference type="Gene3D" id="3.30.559.10">
    <property type="entry name" value="Chloramphenicol acetyltransferase-like domain"/>
    <property type="match status" value="2"/>
</dbReference>
<proteinExistence type="inferred from homology"/>
<sequence>MSCLKVEITSRELIKPSLPTPHSLRSFKLSLLDQLSPFVYVPFIFFYAPFETPEAKASLTPDLLRKSLSHVLAKFYPVAGRKIKDNVEVDCNDEGVVFTDAKVNCRLREILKQPEADVINHLLPSEYHSVTKSHEKVQFAAQVNTFGCGGMAIGMCFLHKIFDGSTISSFINAWAATARGIGESVLSPIFLGATLFPPKNLSGLFQFHSPSIPKAKCITKIFVFDGTKIELLRAKVTKHLSLDRPSRTEVVSALIWKCAMEVQNEKSGYITPSVATQTLNLRPRMNPQLAGNSAGNILWLAMAVMPRSSVEGEIMLHDLVGEMRKEIRKFGSDYVSKMQGEDGTVVICESFKERGMLFSKYKDVYRFTSLHHFPLYEVDFGWRKPAWISSAGMDFKNVIVLIDTVSSDGIEAWVTLDEQDMAIFERNLERAITFIVHFDIAKDDDDRTVGKSNHGNFSVS</sequence>
<dbReference type="InterPro" id="IPR023213">
    <property type="entry name" value="CAT-like_dom_sf"/>
</dbReference>
<evidence type="ECO:0000256" key="1">
    <source>
        <dbReference type="ARBA" id="ARBA00009861"/>
    </source>
</evidence>
<dbReference type="PANTHER" id="PTHR31623:SF53">
    <property type="entry name" value="STEMMADENINE O-ACETYLTRANSFERASE-LIKE"/>
    <property type="match status" value="1"/>
</dbReference>
<gene>
    <name evidence="4" type="ORF">RJ639_028101</name>
</gene>
<comment type="caution">
    <text evidence="4">The sequence shown here is derived from an EMBL/GenBank/DDBJ whole genome shotgun (WGS) entry which is preliminary data.</text>
</comment>
<evidence type="ECO:0000256" key="3">
    <source>
        <dbReference type="ARBA" id="ARBA00023315"/>
    </source>
</evidence>
<accession>A0AA88X558</accession>